<name>A0A968KUX1_9SPIO</name>
<evidence type="ECO:0000313" key="2">
    <source>
        <dbReference type="Proteomes" id="UP000752013"/>
    </source>
</evidence>
<dbReference type="Proteomes" id="UP000752013">
    <property type="component" value="Unassembled WGS sequence"/>
</dbReference>
<comment type="caution">
    <text evidence="1">The sequence shown here is derived from an EMBL/GenBank/DDBJ whole genome shotgun (WGS) entry which is preliminary data.</text>
</comment>
<keyword evidence="2" id="KW-1185">Reference proteome</keyword>
<dbReference type="EMBL" id="JAATLK010000003">
    <property type="protein sequence ID" value="NIZ47734.1"/>
    <property type="molecule type" value="Genomic_DNA"/>
</dbReference>
<reference evidence="1" key="1">
    <citation type="submission" date="2020-03" db="EMBL/GenBank/DDBJ databases">
        <title>Spirochaetal bacteria isolated from arthropods constitute a novel genus Entomospira genus novum within the order Spirochaetales.</title>
        <authorList>
            <person name="Grana-Miraglia L."/>
            <person name="Sikutova S."/>
            <person name="Fingerle V."/>
            <person name="Sing A."/>
            <person name="Castillo-Ramirez S."/>
            <person name="Margos G."/>
            <person name="Rudolf I."/>
        </authorList>
    </citation>
    <scope>NUCLEOTIDE SEQUENCE</scope>
    <source>
        <strain evidence="1">BR208</strain>
    </source>
</reference>
<evidence type="ECO:0000313" key="1">
    <source>
        <dbReference type="EMBL" id="NIZ47734.1"/>
    </source>
</evidence>
<gene>
    <name evidence="1" type="ORF">HCT46_07390</name>
</gene>
<accession>A0A968KUX1</accession>
<organism evidence="1 2">
    <name type="scientific">Entomospira nematocerorum</name>
    <dbReference type="NCBI Taxonomy" id="2719987"/>
    <lineage>
        <taxon>Bacteria</taxon>
        <taxon>Pseudomonadati</taxon>
        <taxon>Spirochaetota</taxon>
        <taxon>Spirochaetia</taxon>
        <taxon>Spirochaetales</taxon>
        <taxon>Spirochaetaceae</taxon>
        <taxon>Entomospira</taxon>
    </lineage>
</organism>
<dbReference type="RefSeq" id="WP_167704457.1">
    <property type="nucleotide sequence ID" value="NZ_CP118170.1"/>
</dbReference>
<dbReference type="AlphaFoldDB" id="A0A968KUX1"/>
<proteinExistence type="predicted"/>
<protein>
    <submittedName>
        <fullName evidence="1">Uncharacterized protein</fullName>
    </submittedName>
</protein>
<sequence>MDKVIQRRTFGEGIIHLLDAYGSSEDMIFQDKKTYAKPIIQRWQQFSKEQPDLADIIKNQIFIHRLYATKINAMMSKINGKTEFKIKLLLCDIFEYIEQTMEAFFSVNDRSHAIKLYIYSKYKLRESYQIFLSDST</sequence>